<protein>
    <submittedName>
        <fullName evidence="1">Uncharacterized protein</fullName>
    </submittedName>
</protein>
<evidence type="ECO:0000313" key="1">
    <source>
        <dbReference type="EMBL" id="SHI42526.1"/>
    </source>
</evidence>
<dbReference type="EMBL" id="FQZA01000001">
    <property type="protein sequence ID" value="SHI42526.1"/>
    <property type="molecule type" value="Genomic_DNA"/>
</dbReference>
<keyword evidence="2" id="KW-1185">Reference proteome</keyword>
<accession>A0A1M6B1E1</accession>
<organism evidence="1 2">
    <name type="scientific">Palleronia salina</name>
    <dbReference type="NCBI Taxonomy" id="313368"/>
    <lineage>
        <taxon>Bacteria</taxon>
        <taxon>Pseudomonadati</taxon>
        <taxon>Pseudomonadota</taxon>
        <taxon>Alphaproteobacteria</taxon>
        <taxon>Rhodobacterales</taxon>
        <taxon>Roseobacteraceae</taxon>
        <taxon>Palleronia</taxon>
    </lineage>
</organism>
<evidence type="ECO:0000313" key="2">
    <source>
        <dbReference type="Proteomes" id="UP000184040"/>
    </source>
</evidence>
<sequence>MDETRVPTLKDVIGSWFRAFETTMAFIFRSEMVNNRGTDNQ</sequence>
<proteinExistence type="predicted"/>
<dbReference type="Proteomes" id="UP000184040">
    <property type="component" value="Unassembled WGS sequence"/>
</dbReference>
<gene>
    <name evidence="1" type="ORF">SAMN04488012_101324</name>
</gene>
<name>A0A1M6B1E1_9RHOB</name>
<dbReference type="AlphaFoldDB" id="A0A1M6B1E1"/>
<reference evidence="1 2" key="1">
    <citation type="submission" date="2016-11" db="EMBL/GenBank/DDBJ databases">
        <authorList>
            <person name="Jaros S."/>
            <person name="Januszkiewicz K."/>
            <person name="Wedrychowicz H."/>
        </authorList>
    </citation>
    <scope>NUCLEOTIDE SEQUENCE [LARGE SCALE GENOMIC DNA]</scope>
    <source>
        <strain evidence="1 2">DSM 26892</strain>
    </source>
</reference>